<keyword evidence="1" id="KW-1133">Transmembrane helix</keyword>
<keyword evidence="1" id="KW-0812">Transmembrane</keyword>
<sequence>MRFMPLLDGRDRSCNLERAIVLIPIRTKRTEDRVDVIFIQLETLLKIYLSPLLDARYFGSVSHILDLDILVITRPRNLHLSLRKVIYIMYTSLEYVEANGRVRYRRFLTRTLEIYAGLTVASVGLHLFTGRFMKLLSPMRKKTSRLRSVQICGFSNGLLSRPESSRILAQRSDFGKNYIISLFANLQEAWEGEARVTREIVWCDH</sequence>
<dbReference type="Proteomes" id="UP000244005">
    <property type="component" value="Unassembled WGS sequence"/>
</dbReference>
<reference evidence="3" key="1">
    <citation type="journal article" date="2017" name="Cell">
        <title>Insights into land plant evolution garnered from the Marchantia polymorpha genome.</title>
        <authorList>
            <person name="Bowman J.L."/>
            <person name="Kohchi T."/>
            <person name="Yamato K.T."/>
            <person name="Jenkins J."/>
            <person name="Shu S."/>
            <person name="Ishizaki K."/>
            <person name="Yamaoka S."/>
            <person name="Nishihama R."/>
            <person name="Nakamura Y."/>
            <person name="Berger F."/>
            <person name="Adam C."/>
            <person name="Aki S.S."/>
            <person name="Althoff F."/>
            <person name="Araki T."/>
            <person name="Arteaga-Vazquez M.A."/>
            <person name="Balasubrmanian S."/>
            <person name="Barry K."/>
            <person name="Bauer D."/>
            <person name="Boehm C.R."/>
            <person name="Briginshaw L."/>
            <person name="Caballero-Perez J."/>
            <person name="Catarino B."/>
            <person name="Chen F."/>
            <person name="Chiyoda S."/>
            <person name="Chovatia M."/>
            <person name="Davies K.M."/>
            <person name="Delmans M."/>
            <person name="Demura T."/>
            <person name="Dierschke T."/>
            <person name="Dolan L."/>
            <person name="Dorantes-Acosta A.E."/>
            <person name="Eklund D.M."/>
            <person name="Florent S.N."/>
            <person name="Flores-Sandoval E."/>
            <person name="Fujiyama A."/>
            <person name="Fukuzawa H."/>
            <person name="Galik B."/>
            <person name="Grimanelli D."/>
            <person name="Grimwood J."/>
            <person name="Grossniklaus U."/>
            <person name="Hamada T."/>
            <person name="Haseloff J."/>
            <person name="Hetherington A.J."/>
            <person name="Higo A."/>
            <person name="Hirakawa Y."/>
            <person name="Hundley H.N."/>
            <person name="Ikeda Y."/>
            <person name="Inoue K."/>
            <person name="Inoue S.I."/>
            <person name="Ishida S."/>
            <person name="Jia Q."/>
            <person name="Kakita M."/>
            <person name="Kanazawa T."/>
            <person name="Kawai Y."/>
            <person name="Kawashima T."/>
            <person name="Kennedy M."/>
            <person name="Kinose K."/>
            <person name="Kinoshita T."/>
            <person name="Kohara Y."/>
            <person name="Koide E."/>
            <person name="Komatsu K."/>
            <person name="Kopischke S."/>
            <person name="Kubo M."/>
            <person name="Kyozuka J."/>
            <person name="Lagercrantz U."/>
            <person name="Lin S.S."/>
            <person name="Lindquist E."/>
            <person name="Lipzen A.M."/>
            <person name="Lu C.W."/>
            <person name="De Luna E."/>
            <person name="Martienssen R.A."/>
            <person name="Minamino N."/>
            <person name="Mizutani M."/>
            <person name="Mizutani M."/>
            <person name="Mochizuki N."/>
            <person name="Monte I."/>
            <person name="Mosher R."/>
            <person name="Nagasaki H."/>
            <person name="Nakagami H."/>
            <person name="Naramoto S."/>
            <person name="Nishitani K."/>
            <person name="Ohtani M."/>
            <person name="Okamoto T."/>
            <person name="Okumura M."/>
            <person name="Phillips J."/>
            <person name="Pollak B."/>
            <person name="Reinders A."/>
            <person name="Rovekamp M."/>
            <person name="Sano R."/>
            <person name="Sawa S."/>
            <person name="Schmid M.W."/>
            <person name="Shirakawa M."/>
            <person name="Solano R."/>
            <person name="Spunde A."/>
            <person name="Suetsugu N."/>
            <person name="Sugano S."/>
            <person name="Sugiyama A."/>
            <person name="Sun R."/>
            <person name="Suzuki Y."/>
            <person name="Takenaka M."/>
            <person name="Takezawa D."/>
            <person name="Tomogane H."/>
            <person name="Tsuzuki M."/>
            <person name="Ueda T."/>
            <person name="Umeda M."/>
            <person name="Ward J.M."/>
            <person name="Watanabe Y."/>
            <person name="Yazaki K."/>
            <person name="Yokoyama R."/>
            <person name="Yoshitake Y."/>
            <person name="Yotsui I."/>
            <person name="Zachgo S."/>
            <person name="Schmutz J."/>
        </authorList>
    </citation>
    <scope>NUCLEOTIDE SEQUENCE [LARGE SCALE GENOMIC DNA]</scope>
    <source>
        <strain evidence="3">Tak-1</strain>
    </source>
</reference>
<dbReference type="AlphaFoldDB" id="A0A2R6WBW7"/>
<proteinExistence type="predicted"/>
<organism evidence="2 3">
    <name type="scientific">Marchantia polymorpha</name>
    <name type="common">Common liverwort</name>
    <name type="synonym">Marchantia aquatica</name>
    <dbReference type="NCBI Taxonomy" id="3197"/>
    <lineage>
        <taxon>Eukaryota</taxon>
        <taxon>Viridiplantae</taxon>
        <taxon>Streptophyta</taxon>
        <taxon>Embryophyta</taxon>
        <taxon>Marchantiophyta</taxon>
        <taxon>Marchantiopsida</taxon>
        <taxon>Marchantiidae</taxon>
        <taxon>Marchantiales</taxon>
        <taxon>Marchantiaceae</taxon>
        <taxon>Marchantia</taxon>
    </lineage>
</organism>
<keyword evidence="1" id="KW-0472">Membrane</keyword>
<dbReference type="EMBL" id="KZ772784">
    <property type="protein sequence ID" value="PTQ31340.1"/>
    <property type="molecule type" value="Genomic_DNA"/>
</dbReference>
<keyword evidence="3" id="KW-1185">Reference proteome</keyword>
<name>A0A2R6WBW7_MARPO</name>
<evidence type="ECO:0000256" key="1">
    <source>
        <dbReference type="SAM" id="Phobius"/>
    </source>
</evidence>
<feature type="transmembrane region" description="Helical" evidence="1">
    <location>
        <begin position="114"/>
        <end position="133"/>
    </location>
</feature>
<gene>
    <name evidence="2" type="ORF">MARPO_0112s0001</name>
</gene>
<evidence type="ECO:0000313" key="2">
    <source>
        <dbReference type="EMBL" id="PTQ31340.1"/>
    </source>
</evidence>
<protein>
    <submittedName>
        <fullName evidence="2">Uncharacterized protein</fullName>
    </submittedName>
</protein>
<accession>A0A2R6WBW7</accession>
<evidence type="ECO:0000313" key="3">
    <source>
        <dbReference type="Proteomes" id="UP000244005"/>
    </source>
</evidence>
<dbReference type="Gramene" id="Mp4g08990.1">
    <property type="protein sequence ID" value="Mp4g08990.1.cds"/>
    <property type="gene ID" value="Mp4g08990"/>
</dbReference>